<dbReference type="Gene3D" id="3.40.50.12780">
    <property type="entry name" value="N-terminal domain of ligase-like"/>
    <property type="match status" value="1"/>
</dbReference>
<comment type="caution">
    <text evidence="3">The sequence shown here is derived from an EMBL/GenBank/DDBJ whole genome shotgun (WGS) entry which is preliminary data.</text>
</comment>
<dbReference type="SUPFAM" id="SSF56801">
    <property type="entry name" value="Acetyl-CoA synthetase-like"/>
    <property type="match status" value="1"/>
</dbReference>
<evidence type="ECO:0000313" key="4">
    <source>
        <dbReference type="Proteomes" id="UP001519325"/>
    </source>
</evidence>
<dbReference type="PANTHER" id="PTHR45527:SF1">
    <property type="entry name" value="FATTY ACID SYNTHASE"/>
    <property type="match status" value="1"/>
</dbReference>
<dbReference type="GO" id="GO:0016874">
    <property type="term" value="F:ligase activity"/>
    <property type="evidence" value="ECO:0007669"/>
    <property type="project" value="UniProtKB-KW"/>
</dbReference>
<dbReference type="PANTHER" id="PTHR45527">
    <property type="entry name" value="NONRIBOSOMAL PEPTIDE SYNTHETASE"/>
    <property type="match status" value="1"/>
</dbReference>
<protein>
    <submittedName>
        <fullName evidence="3">Acyl-CoA synthetase (AMP-forming)/AMP-acid ligase II</fullName>
    </submittedName>
</protein>
<evidence type="ECO:0000259" key="1">
    <source>
        <dbReference type="Pfam" id="PF00501"/>
    </source>
</evidence>
<accession>A0ABS4QDC4</accession>
<dbReference type="InterPro" id="IPR045851">
    <property type="entry name" value="AMP-bd_C_sf"/>
</dbReference>
<organism evidence="3 4">
    <name type="scientific">Nocardia goodfellowii</name>
    <dbReference type="NCBI Taxonomy" id="882446"/>
    <lineage>
        <taxon>Bacteria</taxon>
        <taxon>Bacillati</taxon>
        <taxon>Actinomycetota</taxon>
        <taxon>Actinomycetes</taxon>
        <taxon>Mycobacteriales</taxon>
        <taxon>Nocardiaceae</taxon>
        <taxon>Nocardia</taxon>
    </lineage>
</organism>
<keyword evidence="4" id="KW-1185">Reference proteome</keyword>
<dbReference type="Pfam" id="PF00501">
    <property type="entry name" value="AMP-binding"/>
    <property type="match status" value="1"/>
</dbReference>
<reference evidence="3 4" key="1">
    <citation type="submission" date="2021-03" db="EMBL/GenBank/DDBJ databases">
        <title>Sequencing the genomes of 1000 actinobacteria strains.</title>
        <authorList>
            <person name="Klenk H.-P."/>
        </authorList>
    </citation>
    <scope>NUCLEOTIDE SEQUENCE [LARGE SCALE GENOMIC DNA]</scope>
    <source>
        <strain evidence="3 4">DSM 45516</strain>
    </source>
</reference>
<dbReference type="InterPro" id="IPR025110">
    <property type="entry name" value="AMP-bd_C"/>
</dbReference>
<dbReference type="InterPro" id="IPR042099">
    <property type="entry name" value="ANL_N_sf"/>
</dbReference>
<dbReference type="RefSeq" id="WP_209888721.1">
    <property type="nucleotide sequence ID" value="NZ_JAGGMR010000001.1"/>
</dbReference>
<sequence>MPSEPRPVFVHELVSNAATKRPNTVAVVDIDGSWTYAELNSRAMEYATVLVAAGVRVGDRVLIRATAERWVLAAIYGCSRIGAIAVPLNPDLRPTQWTEIGDDAEPTFVMSGPLSLAPPAVAGESTSQAVRDPDATVLLLYTSGSTAAPKAVVCAHRPVLFATTAIATRLNYRPDDVVLCRLPLSFDYGLYQAFLTAYCGATLVLAGAGGDAGLLGVMRRHRVTVVPVVPSLATMLVRLAARGSVTTIRLFTNTGQELTASQIGALRRTFPSAAIQLMYGTTECKRITIGEPDGDTSRPGAVGKPLPGTAVRIVDEDARPVPTGTEGQIVVAGPHLMNGYWRAEDLTALTYGTDTATGERVLYTGDYGRLDESGNLYFHGRRDQLFKHRGVRTSVAEIEAAARAVPDIVDAAVVPPRGGDDAVLFAVTTLSPVEVLRQLRARLEPLKVPAHCQTLAQLPLGASGKTDRTALAALVTDAKAQGANA</sequence>
<dbReference type="EMBL" id="JAGGMR010000001">
    <property type="protein sequence ID" value="MBP2189681.1"/>
    <property type="molecule type" value="Genomic_DNA"/>
</dbReference>
<evidence type="ECO:0000259" key="2">
    <source>
        <dbReference type="Pfam" id="PF13193"/>
    </source>
</evidence>
<gene>
    <name evidence="3" type="ORF">BJ987_002582</name>
</gene>
<dbReference type="Proteomes" id="UP001519325">
    <property type="component" value="Unassembled WGS sequence"/>
</dbReference>
<proteinExistence type="predicted"/>
<name>A0ABS4QDC4_9NOCA</name>
<feature type="domain" description="AMP-binding enzyme C-terminal" evidence="2">
    <location>
        <begin position="397"/>
        <end position="465"/>
    </location>
</feature>
<dbReference type="InterPro" id="IPR000873">
    <property type="entry name" value="AMP-dep_synth/lig_dom"/>
</dbReference>
<dbReference type="Pfam" id="PF13193">
    <property type="entry name" value="AMP-binding_C"/>
    <property type="match status" value="1"/>
</dbReference>
<dbReference type="Gene3D" id="3.30.300.30">
    <property type="match status" value="1"/>
</dbReference>
<keyword evidence="3" id="KW-0436">Ligase</keyword>
<feature type="domain" description="AMP-dependent synthetase/ligase" evidence="1">
    <location>
        <begin position="16"/>
        <end position="341"/>
    </location>
</feature>
<evidence type="ECO:0000313" key="3">
    <source>
        <dbReference type="EMBL" id="MBP2189681.1"/>
    </source>
</evidence>